<dbReference type="EC" id="3.6.1.7" evidence="2 5"/>
<dbReference type="InterPro" id="IPR001792">
    <property type="entry name" value="Acylphosphatase-like_dom"/>
</dbReference>
<evidence type="ECO:0000256" key="2">
    <source>
        <dbReference type="ARBA" id="ARBA00012150"/>
    </source>
</evidence>
<dbReference type="EMBL" id="JBHSMC010000001">
    <property type="protein sequence ID" value="MFC5463480.1"/>
    <property type="molecule type" value="Genomic_DNA"/>
</dbReference>
<organism evidence="8 9">
    <name type="scientific">Lederbergia graminis</name>
    <dbReference type="NCBI Taxonomy" id="735518"/>
    <lineage>
        <taxon>Bacteria</taxon>
        <taxon>Bacillati</taxon>
        <taxon>Bacillota</taxon>
        <taxon>Bacilli</taxon>
        <taxon>Bacillales</taxon>
        <taxon>Bacillaceae</taxon>
        <taxon>Lederbergia</taxon>
    </lineage>
</organism>
<evidence type="ECO:0000256" key="5">
    <source>
        <dbReference type="PROSITE-ProRule" id="PRU00520"/>
    </source>
</evidence>
<dbReference type="PROSITE" id="PS51160">
    <property type="entry name" value="ACYLPHOSPHATASE_3"/>
    <property type="match status" value="1"/>
</dbReference>
<feature type="active site" evidence="5">
    <location>
        <position position="65"/>
    </location>
</feature>
<dbReference type="InterPro" id="IPR017968">
    <property type="entry name" value="Acylphosphatase_CS"/>
</dbReference>
<evidence type="ECO:0000256" key="4">
    <source>
        <dbReference type="ARBA" id="ARBA00047645"/>
    </source>
</evidence>
<evidence type="ECO:0000313" key="8">
    <source>
        <dbReference type="EMBL" id="MFC5463480.1"/>
    </source>
</evidence>
<dbReference type="PRINTS" id="PR00112">
    <property type="entry name" value="ACYLPHPHTASE"/>
</dbReference>
<dbReference type="InterPro" id="IPR036046">
    <property type="entry name" value="Acylphosphatase-like_dom_sf"/>
</dbReference>
<dbReference type="SUPFAM" id="SSF54975">
    <property type="entry name" value="Acylphosphatase/BLUF domain-like"/>
    <property type="match status" value="1"/>
</dbReference>
<comment type="similarity">
    <text evidence="1 6">Belongs to the acylphosphatase family.</text>
</comment>
<dbReference type="Pfam" id="PF00708">
    <property type="entry name" value="Acylphosphatase"/>
    <property type="match status" value="1"/>
</dbReference>
<sequence>MMSLINKWREDYVIWHANRIKIPSFEARNIIRRNITFSGRVQNVGFRLEVYCLAQRLQLIGWVKNLADGSVEAELQGNESKINFLVNCMKSLKRASVQNITSIDLPLQDSEDSFVIRK</sequence>
<dbReference type="PANTHER" id="PTHR47268:SF4">
    <property type="entry name" value="ACYLPHOSPHATASE"/>
    <property type="match status" value="1"/>
</dbReference>
<dbReference type="Gene3D" id="3.30.70.100">
    <property type="match status" value="1"/>
</dbReference>
<reference evidence="9" key="1">
    <citation type="journal article" date="2019" name="Int. J. Syst. Evol. Microbiol.">
        <title>The Global Catalogue of Microorganisms (GCM) 10K type strain sequencing project: providing services to taxonomists for standard genome sequencing and annotation.</title>
        <authorList>
            <consortium name="The Broad Institute Genomics Platform"/>
            <consortium name="The Broad Institute Genome Sequencing Center for Infectious Disease"/>
            <person name="Wu L."/>
            <person name="Ma J."/>
        </authorList>
    </citation>
    <scope>NUCLEOTIDE SEQUENCE [LARGE SCALE GENOMIC DNA]</scope>
    <source>
        <strain evidence="9">CGMCC 1.12237</strain>
    </source>
</reference>
<feature type="domain" description="Acylphosphatase-like" evidence="7">
    <location>
        <begin position="32"/>
        <end position="118"/>
    </location>
</feature>
<comment type="catalytic activity">
    <reaction evidence="4 5">
        <text>an acyl phosphate + H2O = a carboxylate + phosphate + H(+)</text>
        <dbReference type="Rhea" id="RHEA:14965"/>
        <dbReference type="ChEBI" id="CHEBI:15377"/>
        <dbReference type="ChEBI" id="CHEBI:15378"/>
        <dbReference type="ChEBI" id="CHEBI:29067"/>
        <dbReference type="ChEBI" id="CHEBI:43474"/>
        <dbReference type="ChEBI" id="CHEBI:59918"/>
        <dbReference type="EC" id="3.6.1.7"/>
    </reaction>
</comment>
<keyword evidence="5" id="KW-0378">Hydrolase</keyword>
<feature type="active site" evidence="5">
    <location>
        <position position="47"/>
    </location>
</feature>
<dbReference type="RefSeq" id="WP_382347020.1">
    <property type="nucleotide sequence ID" value="NZ_JBHSMC010000001.1"/>
</dbReference>
<accession>A0ABW0LDT5</accession>
<dbReference type="PROSITE" id="PS00151">
    <property type="entry name" value="ACYLPHOSPHATASE_2"/>
    <property type="match status" value="1"/>
</dbReference>
<dbReference type="InterPro" id="IPR020456">
    <property type="entry name" value="Acylphosphatase"/>
</dbReference>
<evidence type="ECO:0000259" key="7">
    <source>
        <dbReference type="PROSITE" id="PS51160"/>
    </source>
</evidence>
<proteinExistence type="inferred from homology"/>
<gene>
    <name evidence="8" type="ORF">ACFPM4_01800</name>
</gene>
<evidence type="ECO:0000256" key="1">
    <source>
        <dbReference type="ARBA" id="ARBA00005614"/>
    </source>
</evidence>
<dbReference type="Proteomes" id="UP001596147">
    <property type="component" value="Unassembled WGS sequence"/>
</dbReference>
<name>A0ABW0LDT5_9BACI</name>
<evidence type="ECO:0000313" key="9">
    <source>
        <dbReference type="Proteomes" id="UP001596147"/>
    </source>
</evidence>
<protein>
    <recommendedName>
        <fullName evidence="3 5">acylphosphatase</fullName>
        <ecNumber evidence="2 5">3.6.1.7</ecNumber>
    </recommendedName>
</protein>
<dbReference type="PANTHER" id="PTHR47268">
    <property type="entry name" value="ACYLPHOSPHATASE"/>
    <property type="match status" value="1"/>
</dbReference>
<evidence type="ECO:0000256" key="3">
    <source>
        <dbReference type="ARBA" id="ARBA00015991"/>
    </source>
</evidence>
<comment type="caution">
    <text evidence="8">The sequence shown here is derived from an EMBL/GenBank/DDBJ whole genome shotgun (WGS) entry which is preliminary data.</text>
</comment>
<evidence type="ECO:0000256" key="6">
    <source>
        <dbReference type="RuleBase" id="RU004168"/>
    </source>
</evidence>
<keyword evidence="9" id="KW-1185">Reference proteome</keyword>